<dbReference type="AlphaFoldDB" id="A0A1Y5TQ84"/>
<dbReference type="EMBL" id="FWFR01000003">
    <property type="protein sequence ID" value="SLN69455.1"/>
    <property type="molecule type" value="Genomic_DNA"/>
</dbReference>
<dbReference type="InterPro" id="IPR000160">
    <property type="entry name" value="GGDEF_dom"/>
</dbReference>
<dbReference type="InParanoid" id="A0A1Y5TQ84"/>
<dbReference type="Gene3D" id="3.30.70.270">
    <property type="match status" value="1"/>
</dbReference>
<dbReference type="CDD" id="cd01949">
    <property type="entry name" value="GGDEF"/>
    <property type="match status" value="1"/>
</dbReference>
<dbReference type="Proteomes" id="UP000193200">
    <property type="component" value="Unassembled WGS sequence"/>
</dbReference>
<feature type="domain" description="EAL" evidence="2">
    <location>
        <begin position="287"/>
        <end position="542"/>
    </location>
</feature>
<proteinExistence type="predicted"/>
<evidence type="ECO:0000259" key="2">
    <source>
        <dbReference type="PROSITE" id="PS50883"/>
    </source>
</evidence>
<feature type="region of interest" description="Disordered" evidence="1">
    <location>
        <begin position="542"/>
        <end position="573"/>
    </location>
</feature>
<dbReference type="InterPro" id="IPR035919">
    <property type="entry name" value="EAL_sf"/>
</dbReference>
<evidence type="ECO:0000256" key="1">
    <source>
        <dbReference type="SAM" id="MobiDB-lite"/>
    </source>
</evidence>
<dbReference type="NCBIfam" id="TIGR00254">
    <property type="entry name" value="GGDEF"/>
    <property type="match status" value="1"/>
</dbReference>
<feature type="compositionally biased region" description="Low complexity" evidence="1">
    <location>
        <begin position="550"/>
        <end position="566"/>
    </location>
</feature>
<dbReference type="SMART" id="SM00267">
    <property type="entry name" value="GGDEF"/>
    <property type="match status" value="1"/>
</dbReference>
<dbReference type="Pfam" id="PF00563">
    <property type="entry name" value="EAL"/>
    <property type="match status" value="1"/>
</dbReference>
<dbReference type="EC" id="3.1.4.52" evidence="4"/>
<dbReference type="Pfam" id="PF00990">
    <property type="entry name" value="GGDEF"/>
    <property type="match status" value="1"/>
</dbReference>
<feature type="domain" description="GGDEF" evidence="3">
    <location>
        <begin position="147"/>
        <end position="278"/>
    </location>
</feature>
<evidence type="ECO:0000313" key="4">
    <source>
        <dbReference type="EMBL" id="SLN69455.1"/>
    </source>
</evidence>
<evidence type="ECO:0000259" key="3">
    <source>
        <dbReference type="PROSITE" id="PS50887"/>
    </source>
</evidence>
<dbReference type="PANTHER" id="PTHR33121:SF70">
    <property type="entry name" value="SIGNALING PROTEIN YKOW"/>
    <property type="match status" value="1"/>
</dbReference>
<dbReference type="PROSITE" id="PS50887">
    <property type="entry name" value="GGDEF"/>
    <property type="match status" value="1"/>
</dbReference>
<dbReference type="Gene3D" id="3.20.20.450">
    <property type="entry name" value="EAL domain"/>
    <property type="match status" value="1"/>
</dbReference>
<dbReference type="InterPro" id="IPR050706">
    <property type="entry name" value="Cyclic-di-GMP_PDE-like"/>
</dbReference>
<organism evidence="4 5">
    <name type="scientific">Oceanibacterium hippocampi</name>
    <dbReference type="NCBI Taxonomy" id="745714"/>
    <lineage>
        <taxon>Bacteria</taxon>
        <taxon>Pseudomonadati</taxon>
        <taxon>Pseudomonadota</taxon>
        <taxon>Alphaproteobacteria</taxon>
        <taxon>Sneathiellales</taxon>
        <taxon>Sneathiellaceae</taxon>
        <taxon>Oceanibacterium</taxon>
    </lineage>
</organism>
<keyword evidence="5" id="KW-1185">Reference proteome</keyword>
<dbReference type="SMART" id="SM00052">
    <property type="entry name" value="EAL"/>
    <property type="match status" value="1"/>
</dbReference>
<dbReference type="InterPro" id="IPR043128">
    <property type="entry name" value="Rev_trsase/Diguanyl_cyclase"/>
</dbReference>
<dbReference type="PROSITE" id="PS50883">
    <property type="entry name" value="EAL"/>
    <property type="match status" value="1"/>
</dbReference>
<dbReference type="SUPFAM" id="SSF55073">
    <property type="entry name" value="Nucleotide cyclase"/>
    <property type="match status" value="1"/>
</dbReference>
<dbReference type="OrthoDB" id="315417at2"/>
<dbReference type="PANTHER" id="PTHR33121">
    <property type="entry name" value="CYCLIC DI-GMP PHOSPHODIESTERASE PDEF"/>
    <property type="match status" value="1"/>
</dbReference>
<sequence length="573" mass="63184">MLFSYVDSTRGSWRLEWTAGDLSPQIDLPEECPKAEGPWRRLVTADGASLVDARLCHLLAGKTVEDVLRFRLADGAVRLARLQAKPELNPESREVVRIIGSCDWIDAGHNDIALGITNQDRLSGLYNAGGFEQILRTMLNERANDAVPFTVFSLSLDCYSEVSLNFGKSIADLVLLEAARRLREAIGRDATVARLHTDQFAVILPDRCLNKARALAHSCIMALAPPFSVGEALLHVEPVMGASRFPQHGDAPRMLIRHAGLAQDHARQNRQPFAVFERDMERRVQHNLALLGDLRRALSAEGELNLVYQPVLGCEDRRVTHVEALLRWQHPHLGPIPPGDFVPILEQSSLIQPLTDWVLDRALDEIGPLWRSERIGVCINVSPQNLVGRDFVGTVREALARHNLPTDALGVELTETQLMAQDSLGPITETLRELTNAGIKVWLDDFGTGSSTLVRLQQLPATGLKIDRGFTQNLAENRRNRDLVRISVDIARLLGLEIIAEGVETKSDYDAVSVLGCDAGQGYFIARPMPVDKLVDFVRESAPEARGSDTRAPALAPAATGRAPLRSPQPRLN</sequence>
<name>A0A1Y5TQ84_9PROT</name>
<dbReference type="SUPFAM" id="SSF141868">
    <property type="entry name" value="EAL domain-like"/>
    <property type="match status" value="1"/>
</dbReference>
<dbReference type="CDD" id="cd01948">
    <property type="entry name" value="EAL"/>
    <property type="match status" value="1"/>
</dbReference>
<dbReference type="InterPro" id="IPR029787">
    <property type="entry name" value="Nucleotide_cyclase"/>
</dbReference>
<gene>
    <name evidence="4" type="primary">gmr_1</name>
    <name evidence="4" type="ORF">OCH7691_03198</name>
</gene>
<dbReference type="InterPro" id="IPR001633">
    <property type="entry name" value="EAL_dom"/>
</dbReference>
<protein>
    <submittedName>
        <fullName evidence="4">Cyclic di-GMP phosphodiesterase Gmr</fullName>
        <ecNumber evidence="4">3.1.4.52</ecNumber>
    </submittedName>
</protein>
<keyword evidence="4" id="KW-0378">Hydrolase</keyword>
<accession>A0A1Y5TQ84</accession>
<dbReference type="GO" id="GO:0071111">
    <property type="term" value="F:cyclic-guanylate-specific phosphodiesterase activity"/>
    <property type="evidence" value="ECO:0007669"/>
    <property type="project" value="UniProtKB-EC"/>
</dbReference>
<reference evidence="4 5" key="1">
    <citation type="submission" date="2017-03" db="EMBL/GenBank/DDBJ databases">
        <authorList>
            <person name="Afonso C.L."/>
            <person name="Miller P.J."/>
            <person name="Scott M.A."/>
            <person name="Spackman E."/>
            <person name="Goraichik I."/>
            <person name="Dimitrov K.M."/>
            <person name="Suarez D.L."/>
            <person name="Swayne D.E."/>
        </authorList>
    </citation>
    <scope>NUCLEOTIDE SEQUENCE [LARGE SCALE GENOMIC DNA]</scope>
    <source>
        <strain evidence="4 5">CECT 7691</strain>
    </source>
</reference>
<dbReference type="RefSeq" id="WP_085884565.1">
    <property type="nucleotide sequence ID" value="NZ_FWFR01000003.1"/>
</dbReference>
<evidence type="ECO:0000313" key="5">
    <source>
        <dbReference type="Proteomes" id="UP000193200"/>
    </source>
</evidence>